<keyword evidence="2" id="KW-0229">DNA integration</keyword>
<evidence type="ECO:0000256" key="4">
    <source>
        <dbReference type="ARBA" id="ARBA00023172"/>
    </source>
</evidence>
<reference evidence="6 7" key="1">
    <citation type="submission" date="2019-09" db="EMBL/GenBank/DDBJ databases">
        <title>Whole genome sequence of Vibrio fortis.</title>
        <authorList>
            <person name="Das S.K."/>
        </authorList>
    </citation>
    <scope>NUCLEOTIDE SEQUENCE [LARGE SCALE GENOMIC DNA]</scope>
    <source>
        <strain evidence="6 7">AN60</strain>
    </source>
</reference>
<feature type="domain" description="Tyr recombinase" evidence="5">
    <location>
        <begin position="264"/>
        <end position="472"/>
    </location>
</feature>
<evidence type="ECO:0000256" key="1">
    <source>
        <dbReference type="ARBA" id="ARBA00008857"/>
    </source>
</evidence>
<dbReference type="GO" id="GO:0015074">
    <property type="term" value="P:DNA integration"/>
    <property type="evidence" value="ECO:0007669"/>
    <property type="project" value="UniProtKB-KW"/>
</dbReference>
<dbReference type="GO" id="GO:0003677">
    <property type="term" value="F:DNA binding"/>
    <property type="evidence" value="ECO:0007669"/>
    <property type="project" value="UniProtKB-KW"/>
</dbReference>
<dbReference type="InterPro" id="IPR013762">
    <property type="entry name" value="Integrase-like_cat_sf"/>
</dbReference>
<dbReference type="InterPro" id="IPR050090">
    <property type="entry name" value="Tyrosine_recombinase_XerCD"/>
</dbReference>
<comment type="similarity">
    <text evidence="1">Belongs to the 'phage' integrase family.</text>
</comment>
<dbReference type="PANTHER" id="PTHR30349">
    <property type="entry name" value="PHAGE INTEGRASE-RELATED"/>
    <property type="match status" value="1"/>
</dbReference>
<dbReference type="InterPro" id="IPR002104">
    <property type="entry name" value="Integrase_catalytic"/>
</dbReference>
<evidence type="ECO:0000259" key="5">
    <source>
        <dbReference type="PROSITE" id="PS51898"/>
    </source>
</evidence>
<proteinExistence type="inferred from homology"/>
<dbReference type="CDD" id="cd00397">
    <property type="entry name" value="DNA_BRE_C"/>
    <property type="match status" value="1"/>
</dbReference>
<gene>
    <name evidence="6" type="ORF">F2P58_20745</name>
</gene>
<dbReference type="PANTHER" id="PTHR30349:SF64">
    <property type="entry name" value="PROPHAGE INTEGRASE INTD-RELATED"/>
    <property type="match status" value="1"/>
</dbReference>
<protein>
    <submittedName>
        <fullName evidence="6">Site-specific integrase</fullName>
    </submittedName>
</protein>
<comment type="caution">
    <text evidence="6">The sequence shown here is derived from an EMBL/GenBank/DDBJ whole genome shotgun (WGS) entry which is preliminary data.</text>
</comment>
<evidence type="ECO:0000256" key="2">
    <source>
        <dbReference type="ARBA" id="ARBA00022908"/>
    </source>
</evidence>
<name>A0A5N3QYJ6_9VIBR</name>
<dbReference type="SUPFAM" id="SSF56349">
    <property type="entry name" value="DNA breaking-rejoining enzymes"/>
    <property type="match status" value="1"/>
</dbReference>
<dbReference type="PROSITE" id="PS51898">
    <property type="entry name" value="TYR_RECOMBINASE"/>
    <property type="match status" value="1"/>
</dbReference>
<dbReference type="InterPro" id="IPR010998">
    <property type="entry name" value="Integrase_recombinase_N"/>
</dbReference>
<sequence>MANDIDAKLKALAKVVLTRVNVGSQLEFIVDVNGDYQVRTIAPGMKLREVSYRRDEIVDNFPLIVSPTRMSDVLEMNLFLIHRYIGQYSNKKGGNYLPKSGLARGSVRTVGVDIATIEASAKHLTAFLRWLIESDVDWAESLSEPLNDRITNLELLPVWRFRQFLISQVESGRLSYHYASNRIQVVKTFYEWAWKNHRIKSIPFKHITKTIRKRGYKTNNSSSHLGSLLFGMGMGPTEKGGIPVFTTNLALPKKITQKKTSPEDGLQPYSLAELNSLISSDTLKRDNYALWAELGYRCGLRAMDIVQLNYEDIKNPDVVLSAKFKITLISKGNKERRFTLSRVLMAKLWNFVNTDTYANRRVKHEVKHGPNNKLPLFINNMGNRITKRSISNLISIIRAEQREKGQHVLKRTFHDLRATFATYLASYMLEAGHSEQFIKVTLTRELGHSDFQTSQRYIDFAKTDCSFSNVAEPWVAEIYRPLQGLLCKETQELVK</sequence>
<dbReference type="GO" id="GO:0006310">
    <property type="term" value="P:DNA recombination"/>
    <property type="evidence" value="ECO:0007669"/>
    <property type="project" value="UniProtKB-KW"/>
</dbReference>
<dbReference type="Pfam" id="PF00589">
    <property type="entry name" value="Phage_integrase"/>
    <property type="match status" value="1"/>
</dbReference>
<evidence type="ECO:0000256" key="3">
    <source>
        <dbReference type="ARBA" id="ARBA00023125"/>
    </source>
</evidence>
<organism evidence="6 7">
    <name type="scientific">Vibrio fortis</name>
    <dbReference type="NCBI Taxonomy" id="212667"/>
    <lineage>
        <taxon>Bacteria</taxon>
        <taxon>Pseudomonadati</taxon>
        <taxon>Pseudomonadota</taxon>
        <taxon>Gammaproteobacteria</taxon>
        <taxon>Vibrionales</taxon>
        <taxon>Vibrionaceae</taxon>
        <taxon>Vibrio</taxon>
    </lineage>
</organism>
<evidence type="ECO:0000313" key="6">
    <source>
        <dbReference type="EMBL" id="KAB0287060.1"/>
    </source>
</evidence>
<dbReference type="AlphaFoldDB" id="A0A5N3QYJ6"/>
<dbReference type="EMBL" id="VWSE01000008">
    <property type="protein sequence ID" value="KAB0287060.1"/>
    <property type="molecule type" value="Genomic_DNA"/>
</dbReference>
<dbReference type="RefSeq" id="WP_150872557.1">
    <property type="nucleotide sequence ID" value="NZ_VWSE01000008.1"/>
</dbReference>
<keyword evidence="3" id="KW-0238">DNA-binding</keyword>
<keyword evidence="4" id="KW-0233">DNA recombination</keyword>
<evidence type="ECO:0000313" key="7">
    <source>
        <dbReference type="Proteomes" id="UP000326789"/>
    </source>
</evidence>
<accession>A0A5N3QYJ6</accession>
<dbReference type="Proteomes" id="UP000326789">
    <property type="component" value="Unassembled WGS sequence"/>
</dbReference>
<dbReference type="Gene3D" id="1.10.150.130">
    <property type="match status" value="1"/>
</dbReference>
<dbReference type="InterPro" id="IPR011010">
    <property type="entry name" value="DNA_brk_join_enz"/>
</dbReference>
<dbReference type="Gene3D" id="1.10.443.10">
    <property type="entry name" value="Intergrase catalytic core"/>
    <property type="match status" value="1"/>
</dbReference>